<keyword evidence="2" id="KW-1185">Reference proteome</keyword>
<dbReference type="Gene3D" id="1.25.40.10">
    <property type="entry name" value="Tetratricopeptide repeat domain"/>
    <property type="match status" value="1"/>
</dbReference>
<accession>N2A8I1</accession>
<dbReference type="EMBL" id="AQFT01000096">
    <property type="protein sequence ID" value="EMZ24501.1"/>
    <property type="molecule type" value="Genomic_DNA"/>
</dbReference>
<dbReference type="Proteomes" id="UP000012589">
    <property type="component" value="Unassembled WGS sequence"/>
</dbReference>
<evidence type="ECO:0008006" key="3">
    <source>
        <dbReference type="Google" id="ProtNLM"/>
    </source>
</evidence>
<evidence type="ECO:0000313" key="1">
    <source>
        <dbReference type="EMBL" id="EMZ24501.1"/>
    </source>
</evidence>
<dbReference type="STRING" id="1235802.C823_03186"/>
<dbReference type="HOGENOM" id="CLU_1719607_0_0_9"/>
<sequence length="152" mass="17862">MQHSYFLMSADKELSIKTLNNVAVEYFEWGLQNAAYQIWDELYHEIQCSTDDFEQFLPVISCNMGNMLRQTGYYEEAYRVLTQGLKRCFGTGSIYALPELLTQLSILGMKFGKTQEAHSMYFLGKHIFLWSRQLDIGQSIEEVMDRDFLLYY</sequence>
<proteinExistence type="predicted"/>
<evidence type="ECO:0000313" key="2">
    <source>
        <dbReference type="Proteomes" id="UP000012589"/>
    </source>
</evidence>
<dbReference type="AlphaFoldDB" id="N2A8I1"/>
<organism evidence="1 2">
    <name type="scientific">Eubacterium plexicaudatum ASF492</name>
    <dbReference type="NCBI Taxonomy" id="1235802"/>
    <lineage>
        <taxon>Bacteria</taxon>
        <taxon>Bacillati</taxon>
        <taxon>Bacillota</taxon>
        <taxon>Clostridia</taxon>
        <taxon>Eubacteriales</taxon>
        <taxon>Eubacteriaceae</taxon>
        <taxon>Eubacterium</taxon>
    </lineage>
</organism>
<name>N2A8I1_9FIRM</name>
<dbReference type="InterPro" id="IPR011990">
    <property type="entry name" value="TPR-like_helical_dom_sf"/>
</dbReference>
<dbReference type="SUPFAM" id="SSF48452">
    <property type="entry name" value="TPR-like"/>
    <property type="match status" value="1"/>
</dbReference>
<reference evidence="1 2" key="1">
    <citation type="journal article" date="2014" name="Genome Announc.">
        <title>Draft genome sequences of the altered schaedler flora, a defined bacterial community from gnotobiotic mice.</title>
        <authorList>
            <person name="Wannemuehler M.J."/>
            <person name="Overstreet A.M."/>
            <person name="Ward D.V."/>
            <person name="Phillips G.J."/>
        </authorList>
    </citation>
    <scope>NUCLEOTIDE SEQUENCE [LARGE SCALE GENOMIC DNA]</scope>
    <source>
        <strain evidence="1 2">ASF492</strain>
    </source>
</reference>
<gene>
    <name evidence="1" type="ORF">C823_03186</name>
</gene>
<comment type="caution">
    <text evidence="1">The sequence shown here is derived from an EMBL/GenBank/DDBJ whole genome shotgun (WGS) entry which is preliminary data.</text>
</comment>
<protein>
    <recommendedName>
        <fullName evidence="3">MalT-like TPR region domain-containing protein</fullName>
    </recommendedName>
</protein>
<dbReference type="PATRIC" id="fig|1235802.3.peg.3369"/>